<dbReference type="Proteomes" id="UP000179344">
    <property type="component" value="Unassembled WGS sequence"/>
</dbReference>
<organism evidence="7 8">
    <name type="scientific">Candidatus Muproteobacteria bacterium RBG_16_65_31</name>
    <dbReference type="NCBI Taxonomy" id="1817759"/>
    <lineage>
        <taxon>Bacteria</taxon>
        <taxon>Pseudomonadati</taxon>
        <taxon>Pseudomonadota</taxon>
        <taxon>Candidatus Muproteobacteria</taxon>
    </lineage>
</organism>
<reference evidence="7 8" key="1">
    <citation type="journal article" date="2016" name="Nat. Commun.">
        <title>Thousands of microbial genomes shed light on interconnected biogeochemical processes in an aquifer system.</title>
        <authorList>
            <person name="Anantharaman K."/>
            <person name="Brown C.T."/>
            <person name="Hug L.A."/>
            <person name="Sharon I."/>
            <person name="Castelle C.J."/>
            <person name="Probst A.J."/>
            <person name="Thomas B.C."/>
            <person name="Singh A."/>
            <person name="Wilkins M.J."/>
            <person name="Karaoz U."/>
            <person name="Brodie E.L."/>
            <person name="Williams K.H."/>
            <person name="Hubbard S.S."/>
            <person name="Banfield J.F."/>
        </authorList>
    </citation>
    <scope>NUCLEOTIDE SEQUENCE [LARGE SCALE GENOMIC DNA]</scope>
</reference>
<evidence type="ECO:0000256" key="2">
    <source>
        <dbReference type="ARBA" id="ARBA00022603"/>
    </source>
</evidence>
<proteinExistence type="inferred from homology"/>
<accession>A0A1F6TGX1</accession>
<dbReference type="PANTHER" id="PTHR42786:SF2">
    <property type="entry name" value="TRNA (CYTIDINE_URIDINE-2'-O-)-METHYLTRANSFERASE TRMJ"/>
    <property type="match status" value="1"/>
</dbReference>
<dbReference type="GO" id="GO:0160206">
    <property type="term" value="F:tRNA (cytidine(32)/uridine(32)-2'-O)-methyltransferase activity"/>
    <property type="evidence" value="ECO:0007669"/>
    <property type="project" value="UniProtKB-EC"/>
</dbReference>
<comment type="catalytic activity">
    <reaction evidence="5">
        <text>uridine(32) in tRNA + S-adenosyl-L-methionine = 2'-O-methyluridine(32) in tRNA + S-adenosyl-L-homocysteine + H(+)</text>
        <dbReference type="Rhea" id="RHEA:42936"/>
        <dbReference type="Rhea" id="RHEA-COMP:10107"/>
        <dbReference type="Rhea" id="RHEA-COMP:10290"/>
        <dbReference type="ChEBI" id="CHEBI:15378"/>
        <dbReference type="ChEBI" id="CHEBI:57856"/>
        <dbReference type="ChEBI" id="CHEBI:59789"/>
        <dbReference type="ChEBI" id="CHEBI:65315"/>
        <dbReference type="ChEBI" id="CHEBI:74478"/>
        <dbReference type="EC" id="2.1.1.200"/>
    </reaction>
</comment>
<dbReference type="Gene3D" id="1.10.8.590">
    <property type="match status" value="1"/>
</dbReference>
<dbReference type="Gene3D" id="3.40.1280.10">
    <property type="match status" value="1"/>
</dbReference>
<dbReference type="InterPro" id="IPR029026">
    <property type="entry name" value="tRNA_m1G_MTases_N"/>
</dbReference>
<dbReference type="FunFam" id="3.40.1280.10:FF:000006">
    <property type="entry name" value="Uncharacterized tRNA/rRNA methyltransferase HI_0380"/>
    <property type="match status" value="1"/>
</dbReference>
<feature type="domain" description="tRNA/rRNA methyltransferase SpoU type" evidence="6">
    <location>
        <begin position="4"/>
        <end position="151"/>
    </location>
</feature>
<comment type="catalytic activity">
    <reaction evidence="5">
        <text>cytidine(32) in tRNA + S-adenosyl-L-methionine = 2'-O-methylcytidine(32) in tRNA + S-adenosyl-L-homocysteine + H(+)</text>
        <dbReference type="Rhea" id="RHEA:42932"/>
        <dbReference type="Rhea" id="RHEA-COMP:10288"/>
        <dbReference type="Rhea" id="RHEA-COMP:10289"/>
        <dbReference type="ChEBI" id="CHEBI:15378"/>
        <dbReference type="ChEBI" id="CHEBI:57856"/>
        <dbReference type="ChEBI" id="CHEBI:59789"/>
        <dbReference type="ChEBI" id="CHEBI:74495"/>
        <dbReference type="ChEBI" id="CHEBI:82748"/>
        <dbReference type="EC" id="2.1.1.200"/>
    </reaction>
</comment>
<gene>
    <name evidence="5" type="primary">trmJ</name>
    <name evidence="7" type="ORF">A2V92_05510</name>
</gene>
<keyword evidence="5" id="KW-0963">Cytoplasm</keyword>
<evidence type="ECO:0000256" key="4">
    <source>
        <dbReference type="ARBA" id="ARBA00022691"/>
    </source>
</evidence>
<dbReference type="InterPro" id="IPR001537">
    <property type="entry name" value="SpoU_MeTrfase"/>
</dbReference>
<protein>
    <recommendedName>
        <fullName evidence="5">tRNA (cytidine/uridine-2'-O-)-methyltransferase TrmJ</fullName>
        <ecNumber evidence="5">2.1.1.200</ecNumber>
    </recommendedName>
    <alternativeName>
        <fullName evidence="5">tRNA (cytidine(32)/uridine(32)-2'-O)-methyltransferase</fullName>
    </alternativeName>
    <alternativeName>
        <fullName evidence="5">tRNA Cm32/Um32 methyltransferase</fullName>
    </alternativeName>
</protein>
<dbReference type="Pfam" id="PF00588">
    <property type="entry name" value="SpoU_methylase"/>
    <property type="match status" value="1"/>
</dbReference>
<comment type="subunit">
    <text evidence="5">Homodimer.</text>
</comment>
<dbReference type="AlphaFoldDB" id="A0A1F6TGX1"/>
<comment type="similarity">
    <text evidence="1">Belongs to the class IV-like SAM-binding methyltransferase superfamily. RNA methyltransferase TrmH family.</text>
</comment>
<comment type="function">
    <text evidence="5">Catalyzes the formation of 2'O-methylated cytidine (Cm32) or 2'O-methylated uridine (Um32) at position 32 in tRNA.</text>
</comment>
<keyword evidence="5" id="KW-0819">tRNA processing</keyword>
<evidence type="ECO:0000259" key="6">
    <source>
        <dbReference type="Pfam" id="PF00588"/>
    </source>
</evidence>
<dbReference type="InterPro" id="IPR004384">
    <property type="entry name" value="RNA_MeTrfase_TrmJ/LasT"/>
</dbReference>
<evidence type="ECO:0000313" key="7">
    <source>
        <dbReference type="EMBL" id="OGI44326.1"/>
    </source>
</evidence>
<dbReference type="GO" id="GO:0003723">
    <property type="term" value="F:RNA binding"/>
    <property type="evidence" value="ECO:0007669"/>
    <property type="project" value="InterPro"/>
</dbReference>
<dbReference type="PANTHER" id="PTHR42786">
    <property type="entry name" value="TRNA/RRNA METHYLTRANSFERASE"/>
    <property type="match status" value="1"/>
</dbReference>
<comment type="caution">
    <text evidence="7">The sequence shown here is derived from an EMBL/GenBank/DDBJ whole genome shotgun (WGS) entry which is preliminary data.</text>
</comment>
<dbReference type="GO" id="GO:0106339">
    <property type="term" value="F:tRNA (cytidine(32)-2'-O)-methyltransferase activity"/>
    <property type="evidence" value="ECO:0007669"/>
    <property type="project" value="RHEA"/>
</dbReference>
<dbReference type="EC" id="2.1.1.200" evidence="5"/>
<evidence type="ECO:0000313" key="8">
    <source>
        <dbReference type="Proteomes" id="UP000179344"/>
    </source>
</evidence>
<comment type="subcellular location">
    <subcellularLocation>
        <location evidence="5">Cytoplasm</location>
    </subcellularLocation>
</comment>
<dbReference type="SUPFAM" id="SSF75217">
    <property type="entry name" value="alpha/beta knot"/>
    <property type="match status" value="1"/>
</dbReference>
<name>A0A1F6TGX1_9PROT</name>
<keyword evidence="3" id="KW-0808">Transferase</keyword>
<dbReference type="GO" id="GO:0002128">
    <property type="term" value="P:tRNA nucleoside ribose methylation"/>
    <property type="evidence" value="ECO:0007669"/>
    <property type="project" value="TreeGrafter"/>
</dbReference>
<dbReference type="GO" id="GO:0005829">
    <property type="term" value="C:cytosol"/>
    <property type="evidence" value="ECO:0007669"/>
    <property type="project" value="TreeGrafter"/>
</dbReference>
<dbReference type="CDD" id="cd18093">
    <property type="entry name" value="SpoU-like_TrmJ"/>
    <property type="match status" value="1"/>
</dbReference>
<evidence type="ECO:0000256" key="1">
    <source>
        <dbReference type="ARBA" id="ARBA00007228"/>
    </source>
</evidence>
<evidence type="ECO:0000256" key="5">
    <source>
        <dbReference type="RuleBase" id="RU362024"/>
    </source>
</evidence>
<keyword evidence="4 5" id="KW-0949">S-adenosyl-L-methionine</keyword>
<dbReference type="PIRSF" id="PIRSF004808">
    <property type="entry name" value="LasT"/>
    <property type="match status" value="1"/>
</dbReference>
<sequence>MKNIRIVLVRPTHPGNIGAAARAMKNMGLENLHLVAPENFVAAEARARAVGAEDVLARAVTRDSLDAALADCHLVIGASARARRIEWPLLEPKACAEKLIAAAGPAALVFGQERTGLTNAELERCRFVVQIPASPAFPSLNLAAAVQVLAYEIYLAGRRSLEQKDRVATPVSHEDMRQFYRHLEQVLVQTGFLDPSNPRLLMRRLVRLFNRAGLDRNELNILRGILTAVQTRRENS</sequence>
<evidence type="ECO:0000256" key="3">
    <source>
        <dbReference type="ARBA" id="ARBA00022679"/>
    </source>
</evidence>
<dbReference type="NCBIfam" id="TIGR00050">
    <property type="entry name" value="rRNA_methyl_1"/>
    <property type="match status" value="1"/>
</dbReference>
<dbReference type="InterPro" id="IPR029028">
    <property type="entry name" value="Alpha/beta_knot_MTases"/>
</dbReference>
<keyword evidence="2 5" id="KW-0489">Methyltransferase</keyword>
<dbReference type="EMBL" id="MFST01000053">
    <property type="protein sequence ID" value="OGI44326.1"/>
    <property type="molecule type" value="Genomic_DNA"/>
</dbReference>